<comment type="subcellular location">
    <subcellularLocation>
        <location evidence="2">Cell membrane</location>
        <topology evidence="2">Multi-pass membrane protein</topology>
    </subcellularLocation>
</comment>
<name>A0AAN7Y4I9_9EURO</name>
<evidence type="ECO:0000256" key="5">
    <source>
        <dbReference type="ARBA" id="ARBA00022989"/>
    </source>
</evidence>
<dbReference type="GO" id="GO:1903425">
    <property type="term" value="F:fluoride transmembrane transporter activity"/>
    <property type="evidence" value="ECO:0007669"/>
    <property type="project" value="TreeGrafter"/>
</dbReference>
<feature type="transmembrane region" description="Helical" evidence="10">
    <location>
        <begin position="350"/>
        <end position="369"/>
    </location>
</feature>
<evidence type="ECO:0000256" key="4">
    <source>
        <dbReference type="ARBA" id="ARBA00022692"/>
    </source>
</evidence>
<keyword evidence="4 10" id="KW-0812">Transmembrane</keyword>
<dbReference type="EMBL" id="JAVRRJ010000007">
    <property type="protein sequence ID" value="KAK5082627.1"/>
    <property type="molecule type" value="Genomic_DNA"/>
</dbReference>
<keyword evidence="6 10" id="KW-0472">Membrane</keyword>
<dbReference type="AlphaFoldDB" id="A0AAN7Y4I9"/>
<evidence type="ECO:0000256" key="7">
    <source>
        <dbReference type="ARBA" id="ARBA00035120"/>
    </source>
</evidence>
<evidence type="ECO:0000256" key="8">
    <source>
        <dbReference type="ARBA" id="ARBA00035585"/>
    </source>
</evidence>
<evidence type="ECO:0000256" key="10">
    <source>
        <dbReference type="SAM" id="Phobius"/>
    </source>
</evidence>
<dbReference type="InterPro" id="IPR003691">
    <property type="entry name" value="FluC"/>
</dbReference>
<feature type="compositionally biased region" description="Basic and acidic residues" evidence="9">
    <location>
        <begin position="29"/>
        <end position="58"/>
    </location>
</feature>
<proteinExistence type="inferred from homology"/>
<dbReference type="Pfam" id="PF02537">
    <property type="entry name" value="CRCB"/>
    <property type="match status" value="2"/>
</dbReference>
<organism evidence="11 12">
    <name type="scientific">Lithohypha guttulata</name>
    <dbReference type="NCBI Taxonomy" id="1690604"/>
    <lineage>
        <taxon>Eukaryota</taxon>
        <taxon>Fungi</taxon>
        <taxon>Dikarya</taxon>
        <taxon>Ascomycota</taxon>
        <taxon>Pezizomycotina</taxon>
        <taxon>Eurotiomycetes</taxon>
        <taxon>Chaetothyriomycetidae</taxon>
        <taxon>Chaetothyriales</taxon>
        <taxon>Trichomeriaceae</taxon>
        <taxon>Lithohypha</taxon>
    </lineage>
</organism>
<feature type="compositionally biased region" description="Basic and acidic residues" evidence="9">
    <location>
        <begin position="109"/>
        <end position="129"/>
    </location>
</feature>
<protein>
    <submittedName>
        <fullName evidence="11">Uncharacterized protein</fullName>
    </submittedName>
</protein>
<keyword evidence="3" id="KW-1003">Cell membrane</keyword>
<comment type="function">
    <text evidence="1">Fluoride channel required for the rapid expulsion of cytoplasmic fluoride.</text>
</comment>
<comment type="similarity">
    <text evidence="7">Belongs to the fluoride channel Fluc/FEX (TC 1.A.43) family.</text>
</comment>
<keyword evidence="12" id="KW-1185">Reference proteome</keyword>
<feature type="transmembrane region" description="Helical" evidence="10">
    <location>
        <begin position="133"/>
        <end position="152"/>
    </location>
</feature>
<evidence type="ECO:0000256" key="2">
    <source>
        <dbReference type="ARBA" id="ARBA00004651"/>
    </source>
</evidence>
<dbReference type="PANTHER" id="PTHR28259:SF1">
    <property type="entry name" value="FLUORIDE EXPORT PROTEIN 1-RELATED"/>
    <property type="match status" value="1"/>
</dbReference>
<accession>A0AAN7Y4I9</accession>
<evidence type="ECO:0000256" key="1">
    <source>
        <dbReference type="ARBA" id="ARBA00002598"/>
    </source>
</evidence>
<gene>
    <name evidence="11" type="ORF">LTR05_006507</name>
</gene>
<evidence type="ECO:0000256" key="9">
    <source>
        <dbReference type="SAM" id="MobiDB-lite"/>
    </source>
</evidence>
<feature type="transmembrane region" description="Helical" evidence="10">
    <location>
        <begin position="164"/>
        <end position="186"/>
    </location>
</feature>
<evidence type="ECO:0000313" key="12">
    <source>
        <dbReference type="Proteomes" id="UP001309876"/>
    </source>
</evidence>
<evidence type="ECO:0000313" key="11">
    <source>
        <dbReference type="EMBL" id="KAK5082627.1"/>
    </source>
</evidence>
<feature type="compositionally biased region" description="Low complexity" evidence="9">
    <location>
        <begin position="94"/>
        <end position="103"/>
    </location>
</feature>
<feature type="transmembrane region" description="Helical" evidence="10">
    <location>
        <begin position="275"/>
        <end position="295"/>
    </location>
</feature>
<feature type="transmembrane region" description="Helical" evidence="10">
    <location>
        <begin position="324"/>
        <end position="344"/>
    </location>
</feature>
<evidence type="ECO:0000256" key="3">
    <source>
        <dbReference type="ARBA" id="ARBA00022475"/>
    </source>
</evidence>
<feature type="region of interest" description="Disordered" evidence="9">
    <location>
        <begin position="1"/>
        <end position="129"/>
    </location>
</feature>
<dbReference type="GO" id="GO:0005886">
    <property type="term" value="C:plasma membrane"/>
    <property type="evidence" value="ECO:0007669"/>
    <property type="project" value="UniProtKB-SubCell"/>
</dbReference>
<feature type="transmembrane region" description="Helical" evidence="10">
    <location>
        <begin position="219"/>
        <end position="240"/>
    </location>
</feature>
<dbReference type="PANTHER" id="PTHR28259">
    <property type="entry name" value="FLUORIDE EXPORT PROTEIN 1-RELATED"/>
    <property type="match status" value="1"/>
</dbReference>
<comment type="catalytic activity">
    <reaction evidence="8">
        <text>fluoride(in) = fluoride(out)</text>
        <dbReference type="Rhea" id="RHEA:76159"/>
        <dbReference type="ChEBI" id="CHEBI:17051"/>
    </reaction>
    <physiologicalReaction direction="left-to-right" evidence="8">
        <dbReference type="Rhea" id="RHEA:76160"/>
    </physiologicalReaction>
</comment>
<reference evidence="11 12" key="1">
    <citation type="submission" date="2023-08" db="EMBL/GenBank/DDBJ databases">
        <title>Black Yeasts Isolated from many extreme environments.</title>
        <authorList>
            <person name="Coleine C."/>
            <person name="Stajich J.E."/>
            <person name="Selbmann L."/>
        </authorList>
    </citation>
    <scope>NUCLEOTIDE SEQUENCE [LARGE SCALE GENOMIC DNA]</scope>
    <source>
        <strain evidence="11 12">CCFEE 5910</strain>
    </source>
</reference>
<evidence type="ECO:0000256" key="6">
    <source>
        <dbReference type="ARBA" id="ARBA00023136"/>
    </source>
</evidence>
<keyword evidence="5 10" id="KW-1133">Transmembrane helix</keyword>
<feature type="compositionally biased region" description="Acidic residues" evidence="9">
    <location>
        <begin position="71"/>
        <end position="80"/>
    </location>
</feature>
<feature type="transmembrane region" description="Helical" evidence="10">
    <location>
        <begin position="451"/>
        <end position="475"/>
    </location>
</feature>
<comment type="caution">
    <text evidence="11">The sequence shown here is derived from an EMBL/GenBank/DDBJ whole genome shotgun (WGS) entry which is preliminary data.</text>
</comment>
<dbReference type="Proteomes" id="UP001309876">
    <property type="component" value="Unassembled WGS sequence"/>
</dbReference>
<sequence>MSALPKASFINDDLLDSTGPGVMITNDRSTVDRDSLEREQSPACEERRSFNEGTEARLTELAAPQVTPEQETGDDLEDEESLAKTDTNESNALAEVAAPEPVAHTQHQPAKDNSEEEKHEVSHANHEKKSKPWIEMATIGWLIFFSFLGTLARLGVEAIATYPYAFVPSTVLWANMGGSFLMGFLLEDRRLWHYSADPGVLGEDQDENRRHIDKSKKTLPLYIGLTTGFCGSFTSFSTFITDAFLALSNDLAPASPISPYHSISANSIQSRNGGYSLMALLAVLIVHTAVSIAALKTGAHVAVGTEQVTPSLPSRFIQKILDPLGIVLGIGCWVGAVLLTVWPIELYWRRSVTMALVFAPLGALSRFYISRHLNARVPQFPLGTFAINVFGACVEGMCYDLQHTSHIIGNVTSGFAVPCAVLEGVLQGYCGCATTVSTWVVELNALRRRHAWLYGMASVGVSLGFQIAIMGSVAWTAGFDQSCSA</sequence>